<sequence>MVGKWHSLASKGLRYPTDMYSNHYEEIIDVVPTEVPMFGTPSLNFTSTSTSGDDVRVVHGFLTLRTNSNPVEIAILSSANDGLNMIELGILKNHVATFNISYMQVHPGLDNSILPLGATRRFRRNGELLEMTVAKLFHSNRVSQFKKMFKRIASYPL</sequence>
<dbReference type="Gene3D" id="2.40.128.20">
    <property type="match status" value="1"/>
</dbReference>
<accession>A0ABD6EXY4</accession>
<name>A0ABD6EXY4_9BILA</name>
<reference evidence="1 2" key="1">
    <citation type="submission" date="2024-08" db="EMBL/GenBank/DDBJ databases">
        <title>Gnathostoma spinigerum genome.</title>
        <authorList>
            <person name="Gonzalez-Bertolin B."/>
            <person name="Monzon S."/>
            <person name="Zaballos A."/>
            <person name="Jimenez P."/>
            <person name="Dekumyoy P."/>
            <person name="Varona S."/>
            <person name="Cuesta I."/>
            <person name="Sumanam S."/>
            <person name="Adisakwattana P."/>
            <person name="Gasser R.B."/>
            <person name="Hernandez-Gonzalez A."/>
            <person name="Young N.D."/>
            <person name="Perteguer M.J."/>
        </authorList>
    </citation>
    <scope>NUCLEOTIDE SEQUENCE [LARGE SCALE GENOMIC DNA]</scope>
    <source>
        <strain evidence="1">AL3</strain>
        <tissue evidence="1">Liver</tissue>
    </source>
</reference>
<gene>
    <name evidence="1" type="ORF">AB6A40_011524</name>
</gene>
<evidence type="ECO:0000313" key="1">
    <source>
        <dbReference type="EMBL" id="MFH4984815.1"/>
    </source>
</evidence>
<evidence type="ECO:0008006" key="3">
    <source>
        <dbReference type="Google" id="ProtNLM"/>
    </source>
</evidence>
<protein>
    <recommendedName>
        <fullName evidence="3">THAP4-like heme-binding beta-barrel domain-containing protein</fullName>
    </recommendedName>
</protein>
<comment type="caution">
    <text evidence="1">The sequence shown here is derived from an EMBL/GenBank/DDBJ whole genome shotgun (WGS) entry which is preliminary data.</text>
</comment>
<proteinExistence type="predicted"/>
<dbReference type="PANTHER" id="PTHR15854:SF1">
    <property type="entry name" value="PROTEIN MALE ABNORMAL 7"/>
    <property type="match status" value="1"/>
</dbReference>
<dbReference type="AlphaFoldDB" id="A0ABD6EXY4"/>
<dbReference type="InterPro" id="IPR045165">
    <property type="entry name" value="Nitrobindin"/>
</dbReference>
<evidence type="ECO:0000313" key="2">
    <source>
        <dbReference type="Proteomes" id="UP001608902"/>
    </source>
</evidence>
<organism evidence="1 2">
    <name type="scientific">Gnathostoma spinigerum</name>
    <dbReference type="NCBI Taxonomy" id="75299"/>
    <lineage>
        <taxon>Eukaryota</taxon>
        <taxon>Metazoa</taxon>
        <taxon>Ecdysozoa</taxon>
        <taxon>Nematoda</taxon>
        <taxon>Chromadorea</taxon>
        <taxon>Rhabditida</taxon>
        <taxon>Spirurina</taxon>
        <taxon>Gnathostomatomorpha</taxon>
        <taxon>Gnathostomatoidea</taxon>
        <taxon>Gnathostomatidae</taxon>
        <taxon>Gnathostoma</taxon>
    </lineage>
</organism>
<dbReference type="PANTHER" id="PTHR15854">
    <property type="entry name" value="THAP4 PROTEIN"/>
    <property type="match status" value="1"/>
</dbReference>
<keyword evidence="2" id="KW-1185">Reference proteome</keyword>
<dbReference type="Proteomes" id="UP001608902">
    <property type="component" value="Unassembled WGS sequence"/>
</dbReference>
<dbReference type="SUPFAM" id="SSF50814">
    <property type="entry name" value="Lipocalins"/>
    <property type="match status" value="1"/>
</dbReference>
<dbReference type="InterPro" id="IPR012674">
    <property type="entry name" value="Calycin"/>
</dbReference>
<dbReference type="EMBL" id="JBGFUD010021641">
    <property type="protein sequence ID" value="MFH4984815.1"/>
    <property type="molecule type" value="Genomic_DNA"/>
</dbReference>